<accession>A0ABR2PI95</accession>
<reference evidence="2 3" key="1">
    <citation type="journal article" date="2024" name="G3 (Bethesda)">
        <title>Genome assembly of Hibiscus sabdariffa L. provides insights into metabolisms of medicinal natural products.</title>
        <authorList>
            <person name="Kim T."/>
        </authorList>
    </citation>
    <scope>NUCLEOTIDE SEQUENCE [LARGE SCALE GENOMIC DNA]</scope>
    <source>
        <strain evidence="2">TK-2024</strain>
        <tissue evidence="2">Old leaves</tissue>
    </source>
</reference>
<protein>
    <submittedName>
        <fullName evidence="2">Uncharacterized protein</fullName>
    </submittedName>
</protein>
<comment type="caution">
    <text evidence="2">The sequence shown here is derived from an EMBL/GenBank/DDBJ whole genome shotgun (WGS) entry which is preliminary data.</text>
</comment>
<organism evidence="2 3">
    <name type="scientific">Hibiscus sabdariffa</name>
    <name type="common">roselle</name>
    <dbReference type="NCBI Taxonomy" id="183260"/>
    <lineage>
        <taxon>Eukaryota</taxon>
        <taxon>Viridiplantae</taxon>
        <taxon>Streptophyta</taxon>
        <taxon>Embryophyta</taxon>
        <taxon>Tracheophyta</taxon>
        <taxon>Spermatophyta</taxon>
        <taxon>Magnoliopsida</taxon>
        <taxon>eudicotyledons</taxon>
        <taxon>Gunneridae</taxon>
        <taxon>Pentapetalae</taxon>
        <taxon>rosids</taxon>
        <taxon>malvids</taxon>
        <taxon>Malvales</taxon>
        <taxon>Malvaceae</taxon>
        <taxon>Malvoideae</taxon>
        <taxon>Hibiscus</taxon>
    </lineage>
</organism>
<feature type="signal peptide" evidence="1">
    <location>
        <begin position="1"/>
        <end position="24"/>
    </location>
</feature>
<feature type="chain" id="PRO_5047327180" evidence="1">
    <location>
        <begin position="25"/>
        <end position="168"/>
    </location>
</feature>
<evidence type="ECO:0000313" key="3">
    <source>
        <dbReference type="Proteomes" id="UP001396334"/>
    </source>
</evidence>
<dbReference type="EMBL" id="JBBPBN010000059">
    <property type="protein sequence ID" value="KAK8988163.1"/>
    <property type="molecule type" value="Genomic_DNA"/>
</dbReference>
<dbReference type="Proteomes" id="UP001396334">
    <property type="component" value="Unassembled WGS sequence"/>
</dbReference>
<evidence type="ECO:0000256" key="1">
    <source>
        <dbReference type="SAM" id="SignalP"/>
    </source>
</evidence>
<evidence type="ECO:0000313" key="2">
    <source>
        <dbReference type="EMBL" id="KAK8988163.1"/>
    </source>
</evidence>
<name>A0ABR2PI95_9ROSI</name>
<keyword evidence="3" id="KW-1185">Reference proteome</keyword>
<sequence>MKKLFLLVNLVSALFVLVAVQIHGFDFESEFPQDSEASKSQYFPKSNDEETFQYFPQESEFFQSQQIPYDIDAPREIQSPPPVPSPSPSYDACFLNYKCSLDCSKTEIPSIQGLCVQLCSTECLLRRSILIYSCIYSCAESMPEIFKSDKKKSAQYVDYCIDKCNKKF</sequence>
<keyword evidence="1" id="KW-0732">Signal</keyword>
<gene>
    <name evidence="2" type="ORF">V6N11_065760</name>
</gene>
<proteinExistence type="predicted"/>